<dbReference type="EMBL" id="KZ507011">
    <property type="protein sequence ID" value="PKU37727.1"/>
    <property type="molecule type" value="Genomic_DNA"/>
</dbReference>
<name>A0A2I0TV99_LIMLA</name>
<keyword evidence="2" id="KW-1185">Reference proteome</keyword>
<accession>A0A2I0TV99</accession>
<reference evidence="2" key="2">
    <citation type="submission" date="2017-12" db="EMBL/GenBank/DDBJ databases">
        <title>Genome sequence of the Bar-tailed Godwit (Limosa lapponica baueri).</title>
        <authorList>
            <person name="Lima N.C.B."/>
            <person name="Parody-Merino A.M."/>
            <person name="Battley P.F."/>
            <person name="Fidler A.E."/>
            <person name="Prosdocimi F."/>
        </authorList>
    </citation>
    <scope>NUCLEOTIDE SEQUENCE [LARGE SCALE GENOMIC DNA]</scope>
</reference>
<sequence>MSKQAENISCGNQFLVTDQVITWELQQRTNRSSANPPENICSDAFDLVAKPHLGSAFAEGSRNLAGSPGKTTSEGGWSVLERQVMKGMKVRLLQWVADNQEHPSDAWAQDRPDGSAADGVDSIEIREIRCDDLAKNIFTMQSAAVVAPIQMNKCLA</sequence>
<evidence type="ECO:0000313" key="1">
    <source>
        <dbReference type="EMBL" id="PKU37727.1"/>
    </source>
</evidence>
<gene>
    <name evidence="1" type="ORF">llap_11968</name>
</gene>
<reference evidence="2" key="1">
    <citation type="submission" date="2017-11" db="EMBL/GenBank/DDBJ databases">
        <authorList>
            <person name="Lima N.C."/>
            <person name="Parody-Merino A.M."/>
            <person name="Battley P.F."/>
            <person name="Fidler A.E."/>
            <person name="Prosdocimi F."/>
        </authorList>
    </citation>
    <scope>NUCLEOTIDE SEQUENCE [LARGE SCALE GENOMIC DNA]</scope>
</reference>
<organism evidence="1 2">
    <name type="scientific">Limosa lapponica baueri</name>
    <dbReference type="NCBI Taxonomy" id="1758121"/>
    <lineage>
        <taxon>Eukaryota</taxon>
        <taxon>Metazoa</taxon>
        <taxon>Chordata</taxon>
        <taxon>Craniata</taxon>
        <taxon>Vertebrata</taxon>
        <taxon>Euteleostomi</taxon>
        <taxon>Archelosauria</taxon>
        <taxon>Archosauria</taxon>
        <taxon>Dinosauria</taxon>
        <taxon>Saurischia</taxon>
        <taxon>Theropoda</taxon>
        <taxon>Coelurosauria</taxon>
        <taxon>Aves</taxon>
        <taxon>Neognathae</taxon>
        <taxon>Neoaves</taxon>
        <taxon>Charadriiformes</taxon>
        <taxon>Scolopacidae</taxon>
        <taxon>Limosa</taxon>
    </lineage>
</organism>
<dbReference type="Proteomes" id="UP000233556">
    <property type="component" value="Unassembled WGS sequence"/>
</dbReference>
<protein>
    <submittedName>
        <fullName evidence="1">Uncharacterized protein</fullName>
    </submittedName>
</protein>
<proteinExistence type="predicted"/>
<evidence type="ECO:0000313" key="2">
    <source>
        <dbReference type="Proteomes" id="UP000233556"/>
    </source>
</evidence>
<dbReference type="AlphaFoldDB" id="A0A2I0TV99"/>